<dbReference type="Gene3D" id="1.10.1280.10">
    <property type="entry name" value="Di-copper center containing domain from catechol oxidase"/>
    <property type="match status" value="1"/>
</dbReference>
<reference evidence="2 3" key="2">
    <citation type="journal article" date="2012" name="PLoS Pathog.">
        <title>Diverse lifestyles and strategies of plant pathogenesis encoded in the genomes of eighteen Dothideomycetes fungi.</title>
        <authorList>
            <person name="Ohm R.A."/>
            <person name="Feau N."/>
            <person name="Henrissat B."/>
            <person name="Schoch C.L."/>
            <person name="Horwitz B.A."/>
            <person name="Barry K.W."/>
            <person name="Condon B.J."/>
            <person name="Copeland A.C."/>
            <person name="Dhillon B."/>
            <person name="Glaser F."/>
            <person name="Hesse C.N."/>
            <person name="Kosti I."/>
            <person name="LaButti K."/>
            <person name="Lindquist E.A."/>
            <person name="Lucas S."/>
            <person name="Salamov A.A."/>
            <person name="Bradshaw R.E."/>
            <person name="Ciuffetti L."/>
            <person name="Hamelin R.C."/>
            <person name="Kema G.H.J."/>
            <person name="Lawrence C."/>
            <person name="Scott J.A."/>
            <person name="Spatafora J.W."/>
            <person name="Turgeon B.G."/>
            <person name="de Wit P.J.G.M."/>
            <person name="Zhong S."/>
            <person name="Goodwin S.B."/>
            <person name="Grigoriev I.V."/>
        </authorList>
    </citation>
    <scope>NUCLEOTIDE SEQUENCE [LARGE SCALE GENOMIC DNA]</scope>
    <source>
        <strain evidence="3">NZE10 / CBS 128990</strain>
    </source>
</reference>
<name>N1PP66_DOTSN</name>
<keyword evidence="3" id="KW-1185">Reference proteome</keyword>
<dbReference type="InterPro" id="IPR008922">
    <property type="entry name" value="Di-copper_centre_dom_sf"/>
</dbReference>
<feature type="compositionally biased region" description="Polar residues" evidence="1">
    <location>
        <begin position="1"/>
        <end position="11"/>
    </location>
</feature>
<dbReference type="AlphaFoldDB" id="N1PP66"/>
<proteinExistence type="predicted"/>
<gene>
    <name evidence="2" type="ORF">DOTSEDRAFT_71914</name>
</gene>
<evidence type="ECO:0000313" key="3">
    <source>
        <dbReference type="Proteomes" id="UP000016933"/>
    </source>
</evidence>
<protein>
    <submittedName>
        <fullName evidence="2">Uncharacterized protein</fullName>
    </submittedName>
</protein>
<sequence>MFDGSETSIYGNGSPRGVTAPDGTIVQCACVDSGPDGDWSVRVGPTGRGSTCLHLPNANGLEHNPHCLERFFDPSDIEKITYTHVTDTPLIYERVPSPRQPATLLAPRVLT</sequence>
<accession>N1PP66</accession>
<dbReference type="STRING" id="675120.N1PP66"/>
<evidence type="ECO:0000313" key="2">
    <source>
        <dbReference type="EMBL" id="EME44234.1"/>
    </source>
</evidence>
<organism evidence="2 3">
    <name type="scientific">Dothistroma septosporum (strain NZE10 / CBS 128990)</name>
    <name type="common">Red band needle blight fungus</name>
    <name type="synonym">Mycosphaerella pini</name>
    <dbReference type="NCBI Taxonomy" id="675120"/>
    <lineage>
        <taxon>Eukaryota</taxon>
        <taxon>Fungi</taxon>
        <taxon>Dikarya</taxon>
        <taxon>Ascomycota</taxon>
        <taxon>Pezizomycotina</taxon>
        <taxon>Dothideomycetes</taxon>
        <taxon>Dothideomycetidae</taxon>
        <taxon>Mycosphaerellales</taxon>
        <taxon>Mycosphaerellaceae</taxon>
        <taxon>Dothistroma</taxon>
    </lineage>
</organism>
<feature type="region of interest" description="Disordered" evidence="1">
    <location>
        <begin position="1"/>
        <end position="20"/>
    </location>
</feature>
<reference evidence="3" key="1">
    <citation type="journal article" date="2012" name="PLoS Genet.">
        <title>The genomes of the fungal plant pathogens Cladosporium fulvum and Dothistroma septosporum reveal adaptation to different hosts and lifestyles but also signatures of common ancestry.</title>
        <authorList>
            <person name="de Wit P.J.G.M."/>
            <person name="van der Burgt A."/>
            <person name="Oekmen B."/>
            <person name="Stergiopoulos I."/>
            <person name="Abd-Elsalam K.A."/>
            <person name="Aerts A.L."/>
            <person name="Bahkali A.H."/>
            <person name="Beenen H.G."/>
            <person name="Chettri P."/>
            <person name="Cox M.P."/>
            <person name="Datema E."/>
            <person name="de Vries R.P."/>
            <person name="Dhillon B."/>
            <person name="Ganley A.R."/>
            <person name="Griffiths S.A."/>
            <person name="Guo Y."/>
            <person name="Hamelin R.C."/>
            <person name="Henrissat B."/>
            <person name="Kabir M.S."/>
            <person name="Jashni M.K."/>
            <person name="Kema G."/>
            <person name="Klaubauf S."/>
            <person name="Lapidus A."/>
            <person name="Levasseur A."/>
            <person name="Lindquist E."/>
            <person name="Mehrabi R."/>
            <person name="Ohm R.A."/>
            <person name="Owen T.J."/>
            <person name="Salamov A."/>
            <person name="Schwelm A."/>
            <person name="Schijlen E."/>
            <person name="Sun H."/>
            <person name="van den Burg H.A."/>
            <person name="van Ham R.C.H.J."/>
            <person name="Zhang S."/>
            <person name="Goodwin S.B."/>
            <person name="Grigoriev I.V."/>
            <person name="Collemare J."/>
            <person name="Bradshaw R.E."/>
        </authorList>
    </citation>
    <scope>NUCLEOTIDE SEQUENCE [LARGE SCALE GENOMIC DNA]</scope>
    <source>
        <strain evidence="3">NZE10 / CBS 128990</strain>
    </source>
</reference>
<evidence type="ECO:0000256" key="1">
    <source>
        <dbReference type="SAM" id="MobiDB-lite"/>
    </source>
</evidence>
<dbReference type="HOGENOM" id="CLU_2158298_0_0_1"/>
<dbReference type="EMBL" id="KB446539">
    <property type="protein sequence ID" value="EME44234.1"/>
    <property type="molecule type" value="Genomic_DNA"/>
</dbReference>
<dbReference type="Proteomes" id="UP000016933">
    <property type="component" value="Unassembled WGS sequence"/>
</dbReference>